<protein>
    <submittedName>
        <fullName evidence="2">Uncharacterized protein</fullName>
    </submittedName>
</protein>
<feature type="compositionally biased region" description="Basic and acidic residues" evidence="1">
    <location>
        <begin position="1"/>
        <end position="18"/>
    </location>
</feature>
<sequence>MFSRREEQGKQNEGDKITTRSWRRRRGGGVVVVVKEEERGGLGDESKWV</sequence>
<accession>T0JNZ1</accession>
<comment type="caution">
    <text evidence="2">The sequence shown here is derived from an EMBL/GenBank/DDBJ whole genome shotgun (WGS) entry which is preliminary data.</text>
</comment>
<proteinExistence type="predicted"/>
<feature type="region of interest" description="Disordered" evidence="1">
    <location>
        <begin position="1"/>
        <end position="26"/>
    </location>
</feature>
<reference evidence="3" key="1">
    <citation type="journal article" date="2013" name="Mol. Plant Microbe Interact.">
        <title>Global aspects of pacC regulation of pathogenicity genes in Colletotrichum gloeosporioides as revealed by transcriptome analysis.</title>
        <authorList>
            <person name="Alkan N."/>
            <person name="Meng X."/>
            <person name="Friedlander G."/>
            <person name="Reuveni E."/>
            <person name="Sukno S."/>
            <person name="Sherman A."/>
            <person name="Thon M."/>
            <person name="Fluhr R."/>
            <person name="Prusky D."/>
        </authorList>
    </citation>
    <scope>NUCLEOTIDE SEQUENCE [LARGE SCALE GENOMIC DNA]</scope>
    <source>
        <strain evidence="3">Cg-14</strain>
    </source>
</reference>
<dbReference type="AlphaFoldDB" id="T0JNZ1"/>
<dbReference type="EMBL" id="AMYD01003861">
    <property type="protein sequence ID" value="EQB44912.1"/>
    <property type="molecule type" value="Genomic_DNA"/>
</dbReference>
<evidence type="ECO:0000313" key="2">
    <source>
        <dbReference type="EMBL" id="EQB44912.1"/>
    </source>
</evidence>
<evidence type="ECO:0000313" key="3">
    <source>
        <dbReference type="Proteomes" id="UP000015530"/>
    </source>
</evidence>
<dbReference type="Proteomes" id="UP000015530">
    <property type="component" value="Unassembled WGS sequence"/>
</dbReference>
<evidence type="ECO:0000256" key="1">
    <source>
        <dbReference type="SAM" id="MobiDB-lite"/>
    </source>
</evidence>
<gene>
    <name evidence="2" type="ORF">CGLO_16285</name>
</gene>
<dbReference type="HOGENOM" id="CLU_3142992_0_0_1"/>
<organism evidence="2 3">
    <name type="scientific">Colletotrichum gloeosporioides (strain Cg-14)</name>
    <name type="common">Anthracnose fungus</name>
    <name type="synonym">Glomerella cingulata</name>
    <dbReference type="NCBI Taxonomy" id="1237896"/>
    <lineage>
        <taxon>Eukaryota</taxon>
        <taxon>Fungi</taxon>
        <taxon>Dikarya</taxon>
        <taxon>Ascomycota</taxon>
        <taxon>Pezizomycotina</taxon>
        <taxon>Sordariomycetes</taxon>
        <taxon>Hypocreomycetidae</taxon>
        <taxon>Glomerellales</taxon>
        <taxon>Glomerellaceae</taxon>
        <taxon>Colletotrichum</taxon>
        <taxon>Colletotrichum gloeosporioides species complex</taxon>
    </lineage>
</organism>
<name>T0JNZ1_COLGC</name>